<dbReference type="PROSITE" id="PS51078">
    <property type="entry name" value="ICLR_ED"/>
    <property type="match status" value="1"/>
</dbReference>
<dbReference type="AlphaFoldDB" id="A0AAU7M046"/>
<dbReference type="EMBL" id="CP157678">
    <property type="protein sequence ID" value="XBP73098.1"/>
    <property type="molecule type" value="Genomic_DNA"/>
</dbReference>
<dbReference type="PANTHER" id="PTHR30136">
    <property type="entry name" value="HELIX-TURN-HELIX TRANSCRIPTIONAL REGULATOR, ICLR FAMILY"/>
    <property type="match status" value="1"/>
</dbReference>
<dbReference type="PANTHER" id="PTHR30136:SF39">
    <property type="entry name" value="TRANSCRIPTIONAL REGULATORY PROTEIN"/>
    <property type="match status" value="1"/>
</dbReference>
<gene>
    <name evidence="6" type="ORF">ABLV49_24310</name>
</gene>
<keyword evidence="6" id="KW-0614">Plasmid</keyword>
<feature type="domain" description="HTH iclR-type" evidence="4">
    <location>
        <begin position="7"/>
        <end position="70"/>
    </location>
</feature>
<evidence type="ECO:0000259" key="4">
    <source>
        <dbReference type="PROSITE" id="PS51077"/>
    </source>
</evidence>
<keyword evidence="1" id="KW-0805">Transcription regulation</keyword>
<evidence type="ECO:0000259" key="5">
    <source>
        <dbReference type="PROSITE" id="PS51078"/>
    </source>
</evidence>
<sequence length="258" mass="27445">MARPPGTQLIARSALLLRLIANSNHQGARLVDLTLHSGLERPTVRRILQGLVAEGLVRQQANDHRYLLGHLTYELGLAAARGIDMPAIAAPSLDRIARETGDTVYLVQRSGLDAVCIDRREGSYPVKVLTIDIGARRPLGAAVGGLALLASSPPDECSAILRLNQSQNAAYEALYGMTLEQAVCDARQHGFALMPVNVLPYLSGVGVAIPAAAGTPHTALSVSAISSRLMDNDRYLAVARILREEAASIAATCRESGR</sequence>
<feature type="domain" description="IclR-ED" evidence="5">
    <location>
        <begin position="71"/>
        <end position="258"/>
    </location>
</feature>
<evidence type="ECO:0000256" key="1">
    <source>
        <dbReference type="ARBA" id="ARBA00023015"/>
    </source>
</evidence>
<keyword evidence="2" id="KW-0238">DNA-binding</keyword>
<dbReference type="GO" id="GO:0003677">
    <property type="term" value="F:DNA binding"/>
    <property type="evidence" value="ECO:0007669"/>
    <property type="project" value="UniProtKB-KW"/>
</dbReference>
<name>A0AAU7M046_9BURK</name>
<dbReference type="Pfam" id="PF01614">
    <property type="entry name" value="IclR_C"/>
    <property type="match status" value="1"/>
</dbReference>
<accession>A0AAU7M046</accession>
<dbReference type="RefSeq" id="WP_349283060.1">
    <property type="nucleotide sequence ID" value="NZ_CP157678.1"/>
</dbReference>
<dbReference type="InterPro" id="IPR036388">
    <property type="entry name" value="WH-like_DNA-bd_sf"/>
</dbReference>
<dbReference type="Pfam" id="PF09339">
    <property type="entry name" value="HTH_IclR"/>
    <property type="match status" value="1"/>
</dbReference>
<geneLocation type="plasmid" evidence="6">
    <name>p3</name>
</geneLocation>
<dbReference type="InterPro" id="IPR036390">
    <property type="entry name" value="WH_DNA-bd_sf"/>
</dbReference>
<protein>
    <submittedName>
        <fullName evidence="6">IclR family transcriptional regulator</fullName>
    </submittedName>
</protein>
<evidence type="ECO:0000313" key="6">
    <source>
        <dbReference type="EMBL" id="XBP73098.1"/>
    </source>
</evidence>
<evidence type="ECO:0000256" key="2">
    <source>
        <dbReference type="ARBA" id="ARBA00023125"/>
    </source>
</evidence>
<dbReference type="PROSITE" id="PS51077">
    <property type="entry name" value="HTH_ICLR"/>
    <property type="match status" value="1"/>
</dbReference>
<dbReference type="SMART" id="SM00346">
    <property type="entry name" value="HTH_ICLR"/>
    <property type="match status" value="1"/>
</dbReference>
<dbReference type="GO" id="GO:0045892">
    <property type="term" value="P:negative regulation of DNA-templated transcription"/>
    <property type="evidence" value="ECO:0007669"/>
    <property type="project" value="TreeGrafter"/>
</dbReference>
<evidence type="ECO:0000256" key="3">
    <source>
        <dbReference type="ARBA" id="ARBA00023163"/>
    </source>
</evidence>
<keyword evidence="3" id="KW-0804">Transcription</keyword>
<dbReference type="Gene3D" id="3.30.450.40">
    <property type="match status" value="1"/>
</dbReference>
<dbReference type="SUPFAM" id="SSF46785">
    <property type="entry name" value="Winged helix' DNA-binding domain"/>
    <property type="match status" value="1"/>
</dbReference>
<dbReference type="InterPro" id="IPR050707">
    <property type="entry name" value="HTH_MetabolicPath_Reg"/>
</dbReference>
<dbReference type="InterPro" id="IPR029016">
    <property type="entry name" value="GAF-like_dom_sf"/>
</dbReference>
<reference evidence="6" key="1">
    <citation type="submission" date="2024-05" db="EMBL/GenBank/DDBJ databases">
        <authorList>
            <person name="Bunk B."/>
            <person name="Swiderski J."/>
            <person name="Sproer C."/>
            <person name="Thiel V."/>
        </authorList>
    </citation>
    <scope>NUCLEOTIDE SEQUENCE</scope>
    <source>
        <strain evidence="6">DSM 17735</strain>
        <plasmid evidence="6">p3</plasmid>
    </source>
</reference>
<dbReference type="GO" id="GO:0003700">
    <property type="term" value="F:DNA-binding transcription factor activity"/>
    <property type="evidence" value="ECO:0007669"/>
    <property type="project" value="TreeGrafter"/>
</dbReference>
<organism evidence="6">
    <name type="scientific">Polaromonas hydrogenivorans</name>
    <dbReference type="NCBI Taxonomy" id="335476"/>
    <lineage>
        <taxon>Bacteria</taxon>
        <taxon>Pseudomonadati</taxon>
        <taxon>Pseudomonadota</taxon>
        <taxon>Betaproteobacteria</taxon>
        <taxon>Burkholderiales</taxon>
        <taxon>Comamonadaceae</taxon>
        <taxon>Polaromonas</taxon>
    </lineage>
</organism>
<dbReference type="SUPFAM" id="SSF55781">
    <property type="entry name" value="GAF domain-like"/>
    <property type="match status" value="1"/>
</dbReference>
<proteinExistence type="predicted"/>
<dbReference type="InterPro" id="IPR014757">
    <property type="entry name" value="Tscrpt_reg_IclR_C"/>
</dbReference>
<dbReference type="InterPro" id="IPR005471">
    <property type="entry name" value="Tscrpt_reg_IclR_N"/>
</dbReference>
<dbReference type="Gene3D" id="1.10.10.10">
    <property type="entry name" value="Winged helix-like DNA-binding domain superfamily/Winged helix DNA-binding domain"/>
    <property type="match status" value="1"/>
</dbReference>